<evidence type="ECO:0000313" key="1">
    <source>
        <dbReference type="EMBL" id="GHH72852.1"/>
    </source>
</evidence>
<organism evidence="1 2">
    <name type="scientific">Kitasatospora indigofera</name>
    <dbReference type="NCBI Taxonomy" id="67307"/>
    <lineage>
        <taxon>Bacteria</taxon>
        <taxon>Bacillati</taxon>
        <taxon>Actinomycetota</taxon>
        <taxon>Actinomycetes</taxon>
        <taxon>Kitasatosporales</taxon>
        <taxon>Streptomycetaceae</taxon>
        <taxon>Kitasatospora</taxon>
    </lineage>
</organism>
<evidence type="ECO:0000313" key="2">
    <source>
        <dbReference type="Proteomes" id="UP000617734"/>
    </source>
</evidence>
<dbReference type="EMBL" id="BNBO01000018">
    <property type="protein sequence ID" value="GHH72852.1"/>
    <property type="molecule type" value="Genomic_DNA"/>
</dbReference>
<dbReference type="InterPro" id="IPR019587">
    <property type="entry name" value="Polyketide_cyclase/dehydratase"/>
</dbReference>
<keyword evidence="2" id="KW-1185">Reference proteome</keyword>
<dbReference type="AlphaFoldDB" id="A0A919KUG2"/>
<evidence type="ECO:0008006" key="3">
    <source>
        <dbReference type="Google" id="ProtNLM"/>
    </source>
</evidence>
<dbReference type="RefSeq" id="WP_190211884.1">
    <property type="nucleotide sequence ID" value="NZ_BNBO01000018.1"/>
</dbReference>
<dbReference type="Proteomes" id="UP000617734">
    <property type="component" value="Unassembled WGS sequence"/>
</dbReference>
<dbReference type="GeneID" id="95354038"/>
<dbReference type="Pfam" id="PF10604">
    <property type="entry name" value="Polyketide_cyc2"/>
    <property type="match status" value="1"/>
</dbReference>
<reference evidence="1" key="2">
    <citation type="submission" date="2020-09" db="EMBL/GenBank/DDBJ databases">
        <authorList>
            <person name="Sun Q."/>
            <person name="Ohkuma M."/>
        </authorList>
    </citation>
    <scope>NUCLEOTIDE SEQUENCE</scope>
    <source>
        <strain evidence="1">JCM 4646</strain>
    </source>
</reference>
<name>A0A919KUG2_9ACTN</name>
<reference evidence="1" key="1">
    <citation type="journal article" date="2014" name="Int. J. Syst. Evol. Microbiol.">
        <title>Complete genome sequence of Corynebacterium casei LMG S-19264T (=DSM 44701T), isolated from a smear-ripened cheese.</title>
        <authorList>
            <consortium name="US DOE Joint Genome Institute (JGI-PGF)"/>
            <person name="Walter F."/>
            <person name="Albersmeier A."/>
            <person name="Kalinowski J."/>
            <person name="Ruckert C."/>
        </authorList>
    </citation>
    <scope>NUCLEOTIDE SEQUENCE</scope>
    <source>
        <strain evidence="1">JCM 4646</strain>
    </source>
</reference>
<comment type="caution">
    <text evidence="1">The sequence shown here is derived from an EMBL/GenBank/DDBJ whole genome shotgun (WGS) entry which is preliminary data.</text>
</comment>
<sequence>MSQDRPVAELDPIRRLRVLARTLPGALHHAEIVLPVPPERVWAVASDLENQLPLLLSTVRSFTVTRAEGDRLRARAVGTLGQRADFEVVLRPGWCLMSSRFVVGAMAATPEGDGTRFGSLGGFRVPGARLLRPVLDALGDRAVRRFAEHPDLRA</sequence>
<protein>
    <recommendedName>
        <fullName evidence="3">Carbon monoxide dehydrogenase subunit G</fullName>
    </recommendedName>
</protein>
<dbReference type="SUPFAM" id="SSF55961">
    <property type="entry name" value="Bet v1-like"/>
    <property type="match status" value="1"/>
</dbReference>
<dbReference type="InterPro" id="IPR023393">
    <property type="entry name" value="START-like_dom_sf"/>
</dbReference>
<dbReference type="Gene3D" id="3.30.530.20">
    <property type="match status" value="1"/>
</dbReference>
<gene>
    <name evidence="1" type="ORF">GCM10018781_36240</name>
</gene>
<accession>A0A919KUG2</accession>
<proteinExistence type="predicted"/>